<name>A0ACD5V9B2_AVESA</name>
<evidence type="ECO:0000313" key="1">
    <source>
        <dbReference type="EnsemblPlants" id="AVESA.00010b.r2.2DG0398280.1.CDS.1"/>
    </source>
</evidence>
<evidence type="ECO:0000313" key="2">
    <source>
        <dbReference type="Proteomes" id="UP001732700"/>
    </source>
</evidence>
<protein>
    <submittedName>
        <fullName evidence="1">Uncharacterized protein</fullName>
    </submittedName>
</protein>
<dbReference type="EnsemblPlants" id="AVESA.00010b.r2.2DG0398280.1">
    <property type="protein sequence ID" value="AVESA.00010b.r2.2DG0398280.1.CDS.1"/>
    <property type="gene ID" value="AVESA.00010b.r2.2DG0398280"/>
</dbReference>
<sequence>MALVPHGAGSVVSLTCPVLTPANYTGWAFKVEAILLAAGVWEAVSPADGVTVDAAKNKTTRAQLLGALSEDILMQVSTKKTAKEVWEALKTRFVGADRVKTTRLSTLRGEFNKMDMAEGERLDDYAGKISGMAARYTSLGSTLDDAAMVKKLLDTVLDRLYQAMASIEQFCNH</sequence>
<organism evidence="1 2">
    <name type="scientific">Avena sativa</name>
    <name type="common">Oat</name>
    <dbReference type="NCBI Taxonomy" id="4498"/>
    <lineage>
        <taxon>Eukaryota</taxon>
        <taxon>Viridiplantae</taxon>
        <taxon>Streptophyta</taxon>
        <taxon>Embryophyta</taxon>
        <taxon>Tracheophyta</taxon>
        <taxon>Spermatophyta</taxon>
        <taxon>Magnoliopsida</taxon>
        <taxon>Liliopsida</taxon>
        <taxon>Poales</taxon>
        <taxon>Poaceae</taxon>
        <taxon>BOP clade</taxon>
        <taxon>Pooideae</taxon>
        <taxon>Poodae</taxon>
        <taxon>Poeae</taxon>
        <taxon>Poeae Chloroplast Group 1 (Aveneae type)</taxon>
        <taxon>Aveninae</taxon>
        <taxon>Avena</taxon>
    </lineage>
</organism>
<accession>A0ACD5V9B2</accession>
<proteinExistence type="predicted"/>
<reference evidence="1" key="2">
    <citation type="submission" date="2025-09" db="UniProtKB">
        <authorList>
            <consortium name="EnsemblPlants"/>
        </authorList>
    </citation>
    <scope>IDENTIFICATION</scope>
</reference>
<keyword evidence="2" id="KW-1185">Reference proteome</keyword>
<dbReference type="Proteomes" id="UP001732700">
    <property type="component" value="Chromosome 2D"/>
</dbReference>
<reference evidence="1" key="1">
    <citation type="submission" date="2021-05" db="EMBL/GenBank/DDBJ databases">
        <authorList>
            <person name="Scholz U."/>
            <person name="Mascher M."/>
            <person name="Fiebig A."/>
        </authorList>
    </citation>
    <scope>NUCLEOTIDE SEQUENCE [LARGE SCALE GENOMIC DNA]</scope>
</reference>